<dbReference type="InterPro" id="IPR010181">
    <property type="entry name" value="CGCAxxGCC_motif"/>
</dbReference>
<organism evidence="1 2">
    <name type="scientific">Candidatus Gallitreponema excrementavium</name>
    <dbReference type="NCBI Taxonomy" id="2840840"/>
    <lineage>
        <taxon>Bacteria</taxon>
        <taxon>Pseudomonadati</taxon>
        <taxon>Spirochaetota</taxon>
        <taxon>Spirochaetia</taxon>
        <taxon>Spirochaetales</taxon>
        <taxon>Candidatus Gallitreponema</taxon>
    </lineage>
</organism>
<dbReference type="AlphaFoldDB" id="A0A9D9N2P4"/>
<reference evidence="1" key="1">
    <citation type="submission" date="2020-10" db="EMBL/GenBank/DDBJ databases">
        <authorList>
            <person name="Gilroy R."/>
        </authorList>
    </citation>
    <scope>NUCLEOTIDE SEQUENCE</scope>
    <source>
        <strain evidence="1">10532</strain>
    </source>
</reference>
<evidence type="ECO:0000313" key="1">
    <source>
        <dbReference type="EMBL" id="MBO8457970.1"/>
    </source>
</evidence>
<dbReference type="Pfam" id="PF09719">
    <property type="entry name" value="C_GCAxxG_C_C"/>
    <property type="match status" value="1"/>
</dbReference>
<comment type="caution">
    <text evidence="1">The sequence shown here is derived from an EMBL/GenBank/DDBJ whole genome shotgun (WGS) entry which is preliminary data.</text>
</comment>
<protein>
    <submittedName>
        <fullName evidence="1">C_GCAxxG_C_C family protein</fullName>
    </submittedName>
</protein>
<gene>
    <name evidence="1" type="ORF">IAA81_07055</name>
</gene>
<accession>A0A9D9N2P4</accession>
<name>A0A9D9N2P4_9SPIR</name>
<dbReference type="EMBL" id="JADIMM010000082">
    <property type="protein sequence ID" value="MBO8457970.1"/>
    <property type="molecule type" value="Genomic_DNA"/>
</dbReference>
<proteinExistence type="predicted"/>
<dbReference type="NCBIfam" id="TIGR01909">
    <property type="entry name" value="C_GCAxxG_C_C"/>
    <property type="match status" value="1"/>
</dbReference>
<sequence length="149" mass="16327">MGRKAEAVRFFNEGNNCAQSVLKAFRDIAGLQEETAAALAAGFGGGISGRRETCGTLSALTMIAGILEGNYPVTDNKMKTEFYNKVKKCFSIFEGKFGTSNCKELLQKANCIVKSDPSERTPEYYSKRPCGVFILEAVEILEKEFGIED</sequence>
<reference evidence="1" key="2">
    <citation type="journal article" date="2021" name="PeerJ">
        <title>Extensive microbial diversity within the chicken gut microbiome revealed by metagenomics and culture.</title>
        <authorList>
            <person name="Gilroy R."/>
            <person name="Ravi A."/>
            <person name="Getino M."/>
            <person name="Pursley I."/>
            <person name="Horton D.L."/>
            <person name="Alikhan N.F."/>
            <person name="Baker D."/>
            <person name="Gharbi K."/>
            <person name="Hall N."/>
            <person name="Watson M."/>
            <person name="Adriaenssens E.M."/>
            <person name="Foster-Nyarko E."/>
            <person name="Jarju S."/>
            <person name="Secka A."/>
            <person name="Antonio M."/>
            <person name="Oren A."/>
            <person name="Chaudhuri R.R."/>
            <person name="La Ragione R."/>
            <person name="Hildebrand F."/>
            <person name="Pallen M.J."/>
        </authorList>
    </citation>
    <scope>NUCLEOTIDE SEQUENCE</scope>
    <source>
        <strain evidence="1">10532</strain>
    </source>
</reference>
<dbReference type="Proteomes" id="UP000823638">
    <property type="component" value="Unassembled WGS sequence"/>
</dbReference>
<evidence type="ECO:0000313" key="2">
    <source>
        <dbReference type="Proteomes" id="UP000823638"/>
    </source>
</evidence>